<dbReference type="GO" id="GO:1901135">
    <property type="term" value="P:carbohydrate derivative metabolic process"/>
    <property type="evidence" value="ECO:0007669"/>
    <property type="project" value="InterPro"/>
</dbReference>
<evidence type="ECO:0000256" key="3">
    <source>
        <dbReference type="ARBA" id="ARBA00023163"/>
    </source>
</evidence>
<dbReference type="GO" id="GO:0097367">
    <property type="term" value="F:carbohydrate derivative binding"/>
    <property type="evidence" value="ECO:0007669"/>
    <property type="project" value="InterPro"/>
</dbReference>
<dbReference type="AlphaFoldDB" id="A0A097ID07"/>
<dbReference type="GO" id="GO:0003700">
    <property type="term" value="F:DNA-binding transcription factor activity"/>
    <property type="evidence" value="ECO:0007669"/>
    <property type="project" value="InterPro"/>
</dbReference>
<dbReference type="InterPro" id="IPR035472">
    <property type="entry name" value="RpiR-like_SIS"/>
</dbReference>
<accession>A0A097ID07</accession>
<dbReference type="Gene3D" id="3.40.50.10490">
    <property type="entry name" value="Glucose-6-phosphate isomerase like protein, domain 1"/>
    <property type="match status" value="1"/>
</dbReference>
<sequence>MNDTDSDFRDAILGRRTPVLEEIRHRLPSFSGSEARVARFIMTSPVEVMGMSISQLADASSTSVGSVARFCQRFGVTGYQQFKLLLSRTLPAPSEAEDAGAGDGGSDSARYRRTLIQTGEALTAASRVIDTDQIERVVDIIASAGSVLIAAAGTSTPLAWDTAYRMTALGIDARFEAGFIFQEVLAGSLGEGDVCLAISHTGSTIPTLRVVETARDRGAVTVGVTSFATSPVTELLDSVIVAGSAETHHQVEAVVSRIVHLAVLDTLLTGLRNRITGAPDAQLRVDSIVNANRI</sequence>
<dbReference type="PROSITE" id="PS51464">
    <property type="entry name" value="SIS"/>
    <property type="match status" value="1"/>
</dbReference>
<dbReference type="PANTHER" id="PTHR30514:SF1">
    <property type="entry name" value="HTH-TYPE TRANSCRIPTIONAL REGULATOR HEXR-RELATED"/>
    <property type="match status" value="1"/>
</dbReference>
<evidence type="ECO:0000313" key="6">
    <source>
        <dbReference type="EMBL" id="AIT60010.1"/>
    </source>
</evidence>
<dbReference type="InterPro" id="IPR009057">
    <property type="entry name" value="Homeodomain-like_sf"/>
</dbReference>
<dbReference type="EMBL" id="CP006764">
    <property type="protein sequence ID" value="AIT60010.1"/>
    <property type="molecule type" value="Genomic_DNA"/>
</dbReference>
<dbReference type="STRING" id="558173.CDOO_00800"/>
<dbReference type="InterPro" id="IPR036388">
    <property type="entry name" value="WH-like_DNA-bd_sf"/>
</dbReference>
<keyword evidence="7" id="KW-1185">Reference proteome</keyword>
<dbReference type="PROSITE" id="PS51071">
    <property type="entry name" value="HTH_RPIR"/>
    <property type="match status" value="1"/>
</dbReference>
<evidence type="ECO:0000256" key="2">
    <source>
        <dbReference type="ARBA" id="ARBA00023125"/>
    </source>
</evidence>
<keyword evidence="2" id="KW-0238">DNA-binding</keyword>
<dbReference type="RefSeq" id="WP_018022986.1">
    <property type="nucleotide sequence ID" value="NZ_AQUX01000018.1"/>
</dbReference>
<dbReference type="eggNOG" id="COG1737">
    <property type="taxonomic scope" value="Bacteria"/>
</dbReference>
<dbReference type="InterPro" id="IPR001347">
    <property type="entry name" value="SIS_dom"/>
</dbReference>
<feature type="domain" description="SIS" evidence="5">
    <location>
        <begin position="137"/>
        <end position="277"/>
    </location>
</feature>
<keyword evidence="3" id="KW-0804">Transcription</keyword>
<dbReference type="Pfam" id="PF01380">
    <property type="entry name" value="SIS"/>
    <property type="match status" value="1"/>
</dbReference>
<dbReference type="SUPFAM" id="SSF46689">
    <property type="entry name" value="Homeodomain-like"/>
    <property type="match status" value="1"/>
</dbReference>
<evidence type="ECO:0000259" key="4">
    <source>
        <dbReference type="PROSITE" id="PS51071"/>
    </source>
</evidence>
<dbReference type="InterPro" id="IPR046348">
    <property type="entry name" value="SIS_dom_sf"/>
</dbReference>
<dbReference type="GO" id="GO:0003677">
    <property type="term" value="F:DNA binding"/>
    <property type="evidence" value="ECO:0007669"/>
    <property type="project" value="UniProtKB-KW"/>
</dbReference>
<evidence type="ECO:0000259" key="5">
    <source>
        <dbReference type="PROSITE" id="PS51464"/>
    </source>
</evidence>
<dbReference type="InterPro" id="IPR047640">
    <property type="entry name" value="RpiR-like"/>
</dbReference>
<evidence type="ECO:0000256" key="1">
    <source>
        <dbReference type="ARBA" id="ARBA00023015"/>
    </source>
</evidence>
<dbReference type="InterPro" id="IPR000281">
    <property type="entry name" value="HTH_RpiR"/>
</dbReference>
<dbReference type="CDD" id="cd05013">
    <property type="entry name" value="SIS_RpiR"/>
    <property type="match status" value="1"/>
</dbReference>
<dbReference type="Proteomes" id="UP000029914">
    <property type="component" value="Chromosome"/>
</dbReference>
<reference evidence="6 7" key="1">
    <citation type="submission" date="2013-09" db="EMBL/GenBank/DDBJ databases">
        <title>Complete genome sequence of Corynebacterium doosanense CAU 212(T) (=DSM 45436(T)), isolated from activated sludge.</title>
        <authorList>
            <person name="Schaffert L."/>
            <person name="Albersmeier A."/>
            <person name="Kalinowski J."/>
            <person name="Ruckert C."/>
        </authorList>
    </citation>
    <scope>NUCLEOTIDE SEQUENCE [LARGE SCALE GENOMIC DNA]</scope>
    <source>
        <strain evidence="6 7">CAU 212</strain>
    </source>
</reference>
<dbReference type="Gene3D" id="1.10.10.10">
    <property type="entry name" value="Winged helix-like DNA-binding domain superfamily/Winged helix DNA-binding domain"/>
    <property type="match status" value="1"/>
</dbReference>
<dbReference type="OrthoDB" id="370421at2"/>
<proteinExistence type="predicted"/>
<dbReference type="SUPFAM" id="SSF53697">
    <property type="entry name" value="SIS domain"/>
    <property type="match status" value="1"/>
</dbReference>
<dbReference type="Pfam" id="PF01418">
    <property type="entry name" value="HTH_6"/>
    <property type="match status" value="1"/>
</dbReference>
<dbReference type="HOGENOM" id="CLU_055769_0_0_11"/>
<dbReference type="PANTHER" id="PTHR30514">
    <property type="entry name" value="GLUCOKINASE"/>
    <property type="match status" value="1"/>
</dbReference>
<evidence type="ECO:0000313" key="7">
    <source>
        <dbReference type="Proteomes" id="UP000029914"/>
    </source>
</evidence>
<keyword evidence="1" id="KW-0805">Transcription regulation</keyword>
<feature type="domain" description="HTH rpiR-type" evidence="4">
    <location>
        <begin position="17"/>
        <end position="93"/>
    </location>
</feature>
<gene>
    <name evidence="6" type="ORF">CDOO_00800</name>
</gene>
<name>A0A097ID07_9CORY</name>
<protein>
    <submittedName>
        <fullName evidence="6">RpiR family transcriptional regulator</fullName>
    </submittedName>
</protein>
<organism evidence="6 7">
    <name type="scientific">Corynebacterium doosanense CAU 212 = DSM 45436</name>
    <dbReference type="NCBI Taxonomy" id="558173"/>
    <lineage>
        <taxon>Bacteria</taxon>
        <taxon>Bacillati</taxon>
        <taxon>Actinomycetota</taxon>
        <taxon>Actinomycetes</taxon>
        <taxon>Mycobacteriales</taxon>
        <taxon>Corynebacteriaceae</taxon>
        <taxon>Corynebacterium</taxon>
    </lineage>
</organism>
<dbReference type="KEGG" id="cdo:CDOO_00800"/>